<comment type="caution">
    <text evidence="1">The sequence shown here is derived from an EMBL/GenBank/DDBJ whole genome shotgun (WGS) entry which is preliminary data.</text>
</comment>
<name>A0A4Q0SWI3_9BACT</name>
<reference evidence="2" key="2">
    <citation type="submission" date="2019-02" db="EMBL/GenBank/DDBJ databases">
        <title>Granulicella sibirica sp. nov., a psychrotolerant acidobacterium isolated from an organic soil layer in forested tundra, West Siberia.</title>
        <authorList>
            <person name="Oshkin I.Y."/>
            <person name="Kulichevskaya I.S."/>
            <person name="Rijpstra W.I.C."/>
            <person name="Sinninghe Damste J.S."/>
            <person name="Rakitin A.L."/>
            <person name="Ravin N.V."/>
            <person name="Dedysh S.N."/>
        </authorList>
    </citation>
    <scope>NUCLEOTIDE SEQUENCE [LARGE SCALE GENOMIC DNA]</scope>
    <source>
        <strain evidence="2">AF10</strain>
    </source>
</reference>
<sequence>MPPAEADFENCPVLGWHQLSERKCRVLAGCDVSCCYLMQYAIDRRTKRVVPADEVRRTDRNRAFECPVCKAEVHYRRAMGLSPEPGFAHNANVARQDCSLYHSSFGVEGPGSWGESLAAEPINEIDLCLSDPLDDKGAWALFLRFPEISDLGNARLRALVGGSVSVATGSSSASISLMDLRPGVGSARLVVPPSTSTYGTSPAGQWPPDLSSTRWTGTCEGLNPRGTAFVLRKGEWERLGDSGELELGSEIRIVADVRNAPPSVCSAEALAVKPHSKLEWRMWRVFLPNSISTSLDRWAEGINVTLASPADGVALLGVPQSFDSNGPVFTTGRSFIARIKWAVGEPSAALSLGTPLGSESTSMWPTQTSPAYMVFGTQDSGLTTLTANYDRRTTETIETAAALTLGEIRDKLRATPRFEIVIGDTTVSASQDSVTLRSTVEQAVPPPITIFPNYDALLFDVEWTAQEGLQYAYGLTAVKVQERLAAAWGQDSDFEISAGAFGCIRLRFLRAKRSRNAVSVSRATRWAILAGGRIEASTSTWLRRGLAAKGVPLRDRTPNGSRRWFPLMVNGLKRLQK</sequence>
<dbReference type="AlphaFoldDB" id="A0A4Q0SWI3"/>
<gene>
    <name evidence="1" type="ORF">GRAN_5117</name>
</gene>
<protein>
    <submittedName>
        <fullName evidence="1">Uncharacterized protein</fullName>
    </submittedName>
</protein>
<reference evidence="1 2" key="1">
    <citation type="submission" date="2018-11" db="EMBL/GenBank/DDBJ databases">
        <authorList>
            <person name="Mardanov A.V."/>
            <person name="Ravin N.V."/>
            <person name="Dedysh S.N."/>
        </authorList>
    </citation>
    <scope>NUCLEOTIDE SEQUENCE [LARGE SCALE GENOMIC DNA]</scope>
    <source>
        <strain evidence="1 2">AF10</strain>
    </source>
</reference>
<keyword evidence="2" id="KW-1185">Reference proteome</keyword>
<dbReference type="EMBL" id="RDSM01000007">
    <property type="protein sequence ID" value="RXH53779.1"/>
    <property type="molecule type" value="Genomic_DNA"/>
</dbReference>
<evidence type="ECO:0000313" key="2">
    <source>
        <dbReference type="Proteomes" id="UP000289437"/>
    </source>
</evidence>
<proteinExistence type="predicted"/>
<accession>A0A4Q0SWI3</accession>
<organism evidence="1 2">
    <name type="scientific">Granulicella sibirica</name>
    <dbReference type="NCBI Taxonomy" id="2479048"/>
    <lineage>
        <taxon>Bacteria</taxon>
        <taxon>Pseudomonadati</taxon>
        <taxon>Acidobacteriota</taxon>
        <taxon>Terriglobia</taxon>
        <taxon>Terriglobales</taxon>
        <taxon>Acidobacteriaceae</taxon>
        <taxon>Granulicella</taxon>
    </lineage>
</organism>
<dbReference type="Proteomes" id="UP000289437">
    <property type="component" value="Unassembled WGS sequence"/>
</dbReference>
<evidence type="ECO:0000313" key="1">
    <source>
        <dbReference type="EMBL" id="RXH53779.1"/>
    </source>
</evidence>